<reference evidence="1 2" key="1">
    <citation type="submission" date="2017-01" db="EMBL/GenBank/DDBJ databases">
        <title>Genomic analysis of Xuhuaishuia manganoxidans DY6-4.</title>
        <authorList>
            <person name="Wang X."/>
        </authorList>
    </citation>
    <scope>NUCLEOTIDE SEQUENCE [LARGE SCALE GENOMIC DNA]</scope>
    <source>
        <strain evidence="1 2">DY6-4</strain>
    </source>
</reference>
<dbReference type="PANTHER" id="PTHR30469:SF15">
    <property type="entry name" value="HLYD FAMILY OF SECRETION PROTEINS"/>
    <property type="match status" value="1"/>
</dbReference>
<dbReference type="SUPFAM" id="SSF111369">
    <property type="entry name" value="HlyD-like secretion proteins"/>
    <property type="match status" value="1"/>
</dbReference>
<dbReference type="GO" id="GO:1990281">
    <property type="term" value="C:efflux pump complex"/>
    <property type="evidence" value="ECO:0007669"/>
    <property type="project" value="TreeGrafter"/>
</dbReference>
<dbReference type="PANTHER" id="PTHR30469">
    <property type="entry name" value="MULTIDRUG RESISTANCE PROTEIN MDTA"/>
    <property type="match status" value="1"/>
</dbReference>
<sequence>MRFLRRSLVGLFLLAVTLGLLGLGAQTLYGALQERWARDTPQRPARERVVAVNVLTAEAIDLHPELTTFGEVRSRRTLELRAPSAGTIVELAREFVDGGVVKAGQVLLRIDPREAQSALEVARSDLEEAEAEQRDAERALELARAELAAAQAQADLRAQALKRQRDLSGRGVGTAAQVETAELAAAQADQSVVSRRQALAQGETRIDLARTRLGRARINLRDAERRLEDTVLRAEFAGTLSEVGVVQGGLVTGNERLARLIDPDALEVQFRISVGQYARLAGDGGDLPHAEVTALLDLSGIELTAGGRISRVSAAVGEGQTGRLLFAQLDRAPGFRPGDFVTVRVTEPLLEGVARLPASALDARGTVLVLAEGNRLETLSVELLRRQGDDVLVRAEGLYGREVVAERSPLLGAGIRVKPLRPAETDEIVDGKTDNASARAQPRAEDEAEMVELTDERRQKLIAFIEGNKRMPPEVKERLLAQLAQPSVPARVLDRLEGRMGG</sequence>
<proteinExistence type="predicted"/>
<gene>
    <name evidence="1" type="ORF">BV394_07475</name>
</gene>
<dbReference type="Gene3D" id="1.10.287.470">
    <property type="entry name" value="Helix hairpin bin"/>
    <property type="match status" value="2"/>
</dbReference>
<accession>A0A2M9DDA5</accession>
<organism evidence="1 2">
    <name type="scientific">Brevirhabdus pacifica</name>
    <dbReference type="NCBI Taxonomy" id="1267768"/>
    <lineage>
        <taxon>Bacteria</taxon>
        <taxon>Pseudomonadati</taxon>
        <taxon>Pseudomonadota</taxon>
        <taxon>Alphaproteobacteria</taxon>
        <taxon>Rhodobacterales</taxon>
        <taxon>Paracoccaceae</taxon>
        <taxon>Brevirhabdus</taxon>
    </lineage>
</organism>
<accession>A0A1U7DHY2</accession>
<protein>
    <submittedName>
        <fullName evidence="1">Efflux transporter periplasmic adaptor subunit</fullName>
    </submittedName>
</protein>
<keyword evidence="2" id="KW-1185">Reference proteome</keyword>
<name>A0A1U7DHY2_9RHOB</name>
<dbReference type="STRING" id="1267768.BV394_07475"/>
<evidence type="ECO:0000313" key="1">
    <source>
        <dbReference type="EMBL" id="APX89571.1"/>
    </source>
</evidence>
<dbReference type="RefSeq" id="WP_076979594.1">
    <property type="nucleotide sequence ID" value="NZ_CP019124.1"/>
</dbReference>
<dbReference type="OrthoDB" id="7626141at2"/>
<dbReference type="EMBL" id="CP019124">
    <property type="protein sequence ID" value="APX89571.1"/>
    <property type="molecule type" value="Genomic_DNA"/>
</dbReference>
<dbReference type="Gene3D" id="2.40.30.170">
    <property type="match status" value="1"/>
</dbReference>
<dbReference type="GO" id="GO:0015562">
    <property type="term" value="F:efflux transmembrane transporter activity"/>
    <property type="evidence" value="ECO:0007669"/>
    <property type="project" value="TreeGrafter"/>
</dbReference>
<dbReference type="Proteomes" id="UP000187266">
    <property type="component" value="Chromosome"/>
</dbReference>
<evidence type="ECO:0000313" key="2">
    <source>
        <dbReference type="Proteomes" id="UP000187266"/>
    </source>
</evidence>
<dbReference type="AlphaFoldDB" id="A0A1U7DHY2"/>
<dbReference type="Gene3D" id="2.40.50.100">
    <property type="match status" value="2"/>
</dbReference>